<protein>
    <submittedName>
        <fullName evidence="2">Carbonic anhydrase</fullName>
    </submittedName>
</protein>
<gene>
    <name evidence="2" type="ORF">KHA99_10335</name>
</gene>
<dbReference type="InterPro" id="IPR036874">
    <property type="entry name" value="Carbonic_anhydrase_sf"/>
</dbReference>
<sequence>MKIDDNKKVLFVIGMEQSPESIIEKMSGLHPDNILVLQSYGPAIAPFSDLMRDIIIAVYRENVEEICVAVPTANRKNARETLKKIYNNKELQEKIQTLDYLFKNSMPEHPKGGIREWIEGNEASANNKQNSADVIRNHPLMPSNVKVTELTIENENLSKMMQRDGSLASNY</sequence>
<organism evidence="2 3">
    <name type="scientific">Neobacillus rhizophilus</name>
    <dbReference type="NCBI Taxonomy" id="2833579"/>
    <lineage>
        <taxon>Bacteria</taxon>
        <taxon>Bacillati</taxon>
        <taxon>Bacillota</taxon>
        <taxon>Bacilli</taxon>
        <taxon>Bacillales</taxon>
        <taxon>Bacillaceae</taxon>
        <taxon>Neobacillus</taxon>
    </lineage>
</organism>
<keyword evidence="3" id="KW-1185">Reference proteome</keyword>
<dbReference type="EMBL" id="JAGYPF010000002">
    <property type="protein sequence ID" value="MBS4212841.1"/>
    <property type="molecule type" value="Genomic_DNA"/>
</dbReference>
<accession>A0A942U1H0</accession>
<dbReference type="GO" id="GO:0004089">
    <property type="term" value="F:carbonate dehydratase activity"/>
    <property type="evidence" value="ECO:0007669"/>
    <property type="project" value="InterPro"/>
</dbReference>
<dbReference type="PANTHER" id="PTHR43175">
    <property type="entry name" value="CARBONIC ANHYDRASE"/>
    <property type="match status" value="1"/>
</dbReference>
<proteinExistence type="inferred from homology"/>
<comment type="caution">
    <text evidence="2">The sequence shown here is derived from an EMBL/GenBank/DDBJ whole genome shotgun (WGS) entry which is preliminary data.</text>
</comment>
<dbReference type="RefSeq" id="WP_213117367.1">
    <property type="nucleotide sequence ID" value="NZ_JAGYPF010000002.1"/>
</dbReference>
<dbReference type="PANTHER" id="PTHR43175:SF1">
    <property type="entry name" value="CARBONIC ANHYDRASE-LIKE PROTEIN YBCF-RELATED"/>
    <property type="match status" value="1"/>
</dbReference>
<dbReference type="AlphaFoldDB" id="A0A942U1H0"/>
<evidence type="ECO:0000313" key="3">
    <source>
        <dbReference type="Proteomes" id="UP000679749"/>
    </source>
</evidence>
<dbReference type="Gene3D" id="3.40.1050.10">
    <property type="entry name" value="Carbonic anhydrase"/>
    <property type="match status" value="1"/>
</dbReference>
<dbReference type="InterPro" id="IPR001765">
    <property type="entry name" value="Carbonic_anhydrase"/>
</dbReference>
<reference evidence="2" key="1">
    <citation type="submission" date="2021-05" db="EMBL/GenBank/DDBJ databases">
        <title>Novel Bacillus species.</title>
        <authorList>
            <person name="Liu G."/>
        </authorList>
    </citation>
    <scope>NUCLEOTIDE SEQUENCE</scope>
    <source>
        <strain evidence="2">FJAT-49825</strain>
    </source>
</reference>
<dbReference type="Proteomes" id="UP000679749">
    <property type="component" value="Unassembled WGS sequence"/>
</dbReference>
<evidence type="ECO:0000256" key="1">
    <source>
        <dbReference type="ARBA" id="ARBA00006217"/>
    </source>
</evidence>
<dbReference type="GO" id="GO:0008270">
    <property type="term" value="F:zinc ion binding"/>
    <property type="evidence" value="ECO:0007669"/>
    <property type="project" value="InterPro"/>
</dbReference>
<dbReference type="SUPFAM" id="SSF53056">
    <property type="entry name" value="beta-carbonic anhydrase, cab"/>
    <property type="match status" value="1"/>
</dbReference>
<evidence type="ECO:0000313" key="2">
    <source>
        <dbReference type="EMBL" id="MBS4212841.1"/>
    </source>
</evidence>
<comment type="similarity">
    <text evidence="1">Belongs to the beta-class carbonic anhydrase family.</text>
</comment>
<name>A0A942U1H0_9BACI</name>